<evidence type="ECO:0000259" key="2">
    <source>
        <dbReference type="Pfam" id="PF13406"/>
    </source>
</evidence>
<reference evidence="4" key="1">
    <citation type="submission" date="2016-10" db="EMBL/GenBank/DDBJ databases">
        <authorList>
            <person name="Varghese N."/>
            <person name="Submissions S."/>
        </authorList>
    </citation>
    <scope>NUCLEOTIDE SEQUENCE [LARGE SCALE GENOMIC DNA]</scope>
    <source>
        <strain evidence="4">S6-262</strain>
    </source>
</reference>
<dbReference type="Gene3D" id="1.10.8.350">
    <property type="entry name" value="Bacterial muramidase"/>
    <property type="match status" value="1"/>
</dbReference>
<name>A0A1H7ZRQ5_9SPHN</name>
<dbReference type="GO" id="GO:0008933">
    <property type="term" value="F:peptidoglycan lytic transglycosylase activity"/>
    <property type="evidence" value="ECO:0007669"/>
    <property type="project" value="TreeGrafter"/>
</dbReference>
<dbReference type="Proteomes" id="UP000199206">
    <property type="component" value="Unassembled WGS sequence"/>
</dbReference>
<dbReference type="PANTHER" id="PTHR30163">
    <property type="entry name" value="MEMBRANE-BOUND LYTIC MUREIN TRANSGLYCOSYLASE B"/>
    <property type="match status" value="1"/>
</dbReference>
<dbReference type="InterPro" id="IPR031304">
    <property type="entry name" value="SLT_2"/>
</dbReference>
<feature type="signal peptide" evidence="1">
    <location>
        <begin position="1"/>
        <end position="43"/>
    </location>
</feature>
<dbReference type="AlphaFoldDB" id="A0A1H7ZRQ5"/>
<dbReference type="InterPro" id="IPR023346">
    <property type="entry name" value="Lysozyme-like_dom_sf"/>
</dbReference>
<organism evidence="3 4">
    <name type="scientific">Sphingomonas gellani</name>
    <dbReference type="NCBI Taxonomy" id="1166340"/>
    <lineage>
        <taxon>Bacteria</taxon>
        <taxon>Pseudomonadati</taxon>
        <taxon>Pseudomonadota</taxon>
        <taxon>Alphaproteobacteria</taxon>
        <taxon>Sphingomonadales</taxon>
        <taxon>Sphingomonadaceae</taxon>
        <taxon>Sphingomonas</taxon>
    </lineage>
</organism>
<dbReference type="PANTHER" id="PTHR30163:SF8">
    <property type="entry name" value="LYTIC MUREIN TRANSGLYCOSYLASE"/>
    <property type="match status" value="1"/>
</dbReference>
<evidence type="ECO:0000256" key="1">
    <source>
        <dbReference type="SAM" id="SignalP"/>
    </source>
</evidence>
<dbReference type="GO" id="GO:0009253">
    <property type="term" value="P:peptidoglycan catabolic process"/>
    <property type="evidence" value="ECO:0007669"/>
    <property type="project" value="TreeGrafter"/>
</dbReference>
<evidence type="ECO:0000313" key="3">
    <source>
        <dbReference type="EMBL" id="SEM60189.1"/>
    </source>
</evidence>
<dbReference type="NCBIfam" id="TIGR02283">
    <property type="entry name" value="MltB_2"/>
    <property type="match status" value="1"/>
</dbReference>
<evidence type="ECO:0000313" key="4">
    <source>
        <dbReference type="Proteomes" id="UP000199206"/>
    </source>
</evidence>
<dbReference type="EMBL" id="FOCF01000001">
    <property type="protein sequence ID" value="SEM60189.1"/>
    <property type="molecule type" value="Genomic_DNA"/>
</dbReference>
<sequence length="362" mass="39486">MLCLSHCLCQCDGMDRTKVLFGRLRATAFAALLAMAMSSPASAQDEDGFQRYLVTLRQQALSEGVSARTVDAVLPTLTLNTRVIELDRAQPGSNDTSTSFSPFAPYREKHVDAARIGRGRAVYARQRQRLAGIERETGVPESVMVAIWGHETNYGSYTGNFDLLRSLASLAYEGRRRALFGGEFIAALKMIDRGVPRERLKGSWAGATGNPQFLPSIYLRVARDGDGDGRADIWGSEADTLASIGNYFVDAGWRPGQPWGVAVTLPATFDRSGARNQLISPRCPRVFARHTGWRTMAEWRAMGVTPQGGSWPANDVQATLFEPDGPGATAYLLTSNYRVILDYNCSNFYALSVGLLADAVAS</sequence>
<dbReference type="STRING" id="1166340.SAMN05192583_0785"/>
<feature type="domain" description="Transglycosylase SLT" evidence="2">
    <location>
        <begin position="49"/>
        <end position="358"/>
    </location>
</feature>
<protein>
    <submittedName>
        <fullName evidence="3">Lytic murein transglycosylase</fullName>
    </submittedName>
</protein>
<dbReference type="SUPFAM" id="SSF53955">
    <property type="entry name" value="Lysozyme-like"/>
    <property type="match status" value="1"/>
</dbReference>
<feature type="chain" id="PRO_5011531142" evidence="1">
    <location>
        <begin position="44"/>
        <end position="362"/>
    </location>
</feature>
<gene>
    <name evidence="3" type="ORF">SAMN05192583_0785</name>
</gene>
<dbReference type="Pfam" id="PF13406">
    <property type="entry name" value="SLT_2"/>
    <property type="match status" value="1"/>
</dbReference>
<dbReference type="Gene3D" id="1.10.530.10">
    <property type="match status" value="1"/>
</dbReference>
<accession>A0A1H7ZRQ5</accession>
<proteinExistence type="predicted"/>
<keyword evidence="4" id="KW-1185">Reference proteome</keyword>
<dbReference type="InterPro" id="IPR011970">
    <property type="entry name" value="MltB_2"/>
</dbReference>
<dbReference type="InterPro" id="IPR043426">
    <property type="entry name" value="MltB-like"/>
</dbReference>
<keyword evidence="1" id="KW-0732">Signal</keyword>